<dbReference type="SMART" id="SM00939">
    <property type="entry name" value="PepX_C"/>
    <property type="match status" value="1"/>
</dbReference>
<feature type="transmembrane region" description="Helical" evidence="7">
    <location>
        <begin position="310"/>
        <end position="327"/>
    </location>
</feature>
<keyword evidence="3" id="KW-0378">Hydrolase</keyword>
<dbReference type="GO" id="GO:0015095">
    <property type="term" value="F:magnesium ion transmembrane transporter activity"/>
    <property type="evidence" value="ECO:0007669"/>
    <property type="project" value="InterPro"/>
</dbReference>
<sequence>MQDGSAPGAAAAAAAAAVVATAVANSEDGGAAAGSHGYGLVLAFVASASNNIGKALQKRGTQDLPRMSLERKVLLAYARHSTWRLGFVADVSGAIVMLLALQAAPLSLVQPIAGSGMVVLALFSHLYLEEELRALEWLGVFIAAAGAVGIGSVAAPVSHDGDGAQLVLSLSAALLLLVLVGALAALELLARAVQLRERGGALCELSMRSRSLHELATGIQGGLLFGLSAAASRAALLLSAQLAFPPLIPLGVVCSVLLTAAGFFLQARGLKDGRAVVVCTYAAISNIASGVLIGVVALSEALPQTGAELGAWWLSLGAIVAGVSLLVRRGAAAGAVVPKHMQFARAPARSGAGQMLEDAFLRHLPHRLADVIASAFFVLGSLPACAELASTLVDYVWYGTAFALQWVPGARALSRRLMARALRLDAPTFGISVTPIDTATVNDGRDTLRGTLWLPAGPRAPSGPFPVVIIRTPYGQRAHLEVGQGVLAERGYAVLYQNTRGRCGSDGEFVPVEHERADGAATVRWVRAQPWCNGRVAVCGFSYLGFTAWACVGACAPGELQAAIPLVSQSRIHSAAFVQGGALSLELVILWLFLVLRVLATASPLAQARAWLDAWRGATFSRAQMHTPLRELDRLLLGKHVAFIRGALAHPDADGPFWRSRDKLCDIADVAARGALPTMHIVTGWYDFFVHECLRDFELVCAAQPDARLTVGAHDHWGIVHLPHLQHAYRCLLATLDQAVGPALPRARVAGGVAGRAAGRGADDGGERAADGAKGSAHAPLRRAYPALHGFASKRGARGRRTAAVAAGAASEPAEREAELELPVQICMLGSGRWKGYARWPPGESRDERLWLTAHAGLSNHAPADAPPARAAAGGAVGPHRRATLSYAYDPADPTPSCGGPAFNPLNSGARNQRALERRRDMLIFSSEPMRRHVRIVGHVRLRLRVSSSAHSIDLVARLCEASPLLGSTNICEGVVRLRASPPAAPPPTLAAERCNAARIGGEDGIVAVVELGPVGVDFSAGSRVRLHVCSAAHPRWMRNLNSASSTPLEEQMCGPPSTQQIWVDCADSFLVLPVDS</sequence>
<dbReference type="PANTHER" id="PTHR12570">
    <property type="match status" value="1"/>
</dbReference>
<gene>
    <name evidence="9" type="ORF">KFE25_011872</name>
</gene>
<dbReference type="Gene3D" id="2.60.120.260">
    <property type="entry name" value="Galactose-binding domain-like"/>
    <property type="match status" value="1"/>
</dbReference>
<evidence type="ECO:0000256" key="3">
    <source>
        <dbReference type="ARBA" id="ARBA00022801"/>
    </source>
</evidence>
<organism evidence="9 10">
    <name type="scientific">Diacronema lutheri</name>
    <name type="common">Unicellular marine alga</name>
    <name type="synonym">Monochrysis lutheri</name>
    <dbReference type="NCBI Taxonomy" id="2081491"/>
    <lineage>
        <taxon>Eukaryota</taxon>
        <taxon>Haptista</taxon>
        <taxon>Haptophyta</taxon>
        <taxon>Pavlovophyceae</taxon>
        <taxon>Pavlovales</taxon>
        <taxon>Pavlovaceae</taxon>
        <taxon>Diacronema</taxon>
    </lineage>
</organism>
<dbReference type="PANTHER" id="PTHR12570:SF65">
    <property type="entry name" value="MAGNESIUM TRANSPORTER NIPA9-RELATED"/>
    <property type="match status" value="1"/>
</dbReference>
<name>A0A8J5X7V7_DIALT</name>
<dbReference type="Gene3D" id="1.10.3020.10">
    <property type="entry name" value="alpha-amino acid ester hydrolase ( Helical cap domain)"/>
    <property type="match status" value="1"/>
</dbReference>
<feature type="transmembrane region" description="Helical" evidence="7">
    <location>
        <begin position="135"/>
        <end position="155"/>
    </location>
</feature>
<dbReference type="Proteomes" id="UP000751190">
    <property type="component" value="Unassembled WGS sequence"/>
</dbReference>
<feature type="compositionally biased region" description="Basic and acidic residues" evidence="6">
    <location>
        <begin position="761"/>
        <end position="771"/>
    </location>
</feature>
<keyword evidence="5 7" id="KW-0472">Membrane</keyword>
<dbReference type="InterPro" id="IPR029058">
    <property type="entry name" value="AB_hydrolase_fold"/>
</dbReference>
<dbReference type="InterPro" id="IPR013736">
    <property type="entry name" value="Xaa-Pro_dipept_C"/>
</dbReference>
<evidence type="ECO:0000256" key="2">
    <source>
        <dbReference type="ARBA" id="ARBA00022692"/>
    </source>
</evidence>
<feature type="transmembrane region" description="Helical" evidence="7">
    <location>
        <begin position="277"/>
        <end position="298"/>
    </location>
</feature>
<evidence type="ECO:0000313" key="9">
    <source>
        <dbReference type="EMBL" id="KAG8460381.1"/>
    </source>
</evidence>
<dbReference type="InterPro" id="IPR000383">
    <property type="entry name" value="Xaa-Pro-like_dom"/>
</dbReference>
<comment type="caution">
    <text evidence="9">The sequence shown here is derived from an EMBL/GenBank/DDBJ whole genome shotgun (WGS) entry which is preliminary data.</text>
</comment>
<dbReference type="Pfam" id="PF08530">
    <property type="entry name" value="PepX_C"/>
    <property type="match status" value="1"/>
</dbReference>
<dbReference type="SUPFAM" id="SSF49785">
    <property type="entry name" value="Galactose-binding domain-like"/>
    <property type="match status" value="1"/>
</dbReference>
<feature type="domain" description="Xaa-Pro dipeptidyl-peptidase C-terminal" evidence="8">
    <location>
        <begin position="814"/>
        <end position="1072"/>
    </location>
</feature>
<dbReference type="AlphaFoldDB" id="A0A8J5X7V7"/>
<keyword evidence="10" id="KW-1185">Reference proteome</keyword>
<evidence type="ECO:0000256" key="1">
    <source>
        <dbReference type="ARBA" id="ARBA00004141"/>
    </source>
</evidence>
<dbReference type="Pfam" id="PF05653">
    <property type="entry name" value="Mg_trans_NIPA"/>
    <property type="match status" value="1"/>
</dbReference>
<reference evidence="9" key="1">
    <citation type="submission" date="2021-05" db="EMBL/GenBank/DDBJ databases">
        <title>The genome of the haptophyte Pavlova lutheri (Diacronema luteri, Pavlovales) - a model for lipid biosynthesis in eukaryotic algae.</title>
        <authorList>
            <person name="Hulatt C.J."/>
            <person name="Posewitz M.C."/>
        </authorList>
    </citation>
    <scope>NUCLEOTIDE SEQUENCE</scope>
    <source>
        <strain evidence="9">NIVA-4/92</strain>
    </source>
</reference>
<dbReference type="InterPro" id="IPR037185">
    <property type="entry name" value="EmrE-like"/>
</dbReference>
<feature type="transmembrane region" description="Helical" evidence="7">
    <location>
        <begin position="211"/>
        <end position="231"/>
    </location>
</feature>
<dbReference type="OrthoDB" id="416441at2759"/>
<dbReference type="Gene3D" id="3.40.50.1820">
    <property type="entry name" value="alpha/beta hydrolase"/>
    <property type="match status" value="1"/>
</dbReference>
<evidence type="ECO:0000256" key="6">
    <source>
        <dbReference type="SAM" id="MobiDB-lite"/>
    </source>
</evidence>
<dbReference type="EMBL" id="JAGTXO010000033">
    <property type="protein sequence ID" value="KAG8460381.1"/>
    <property type="molecule type" value="Genomic_DNA"/>
</dbReference>
<protein>
    <recommendedName>
        <fullName evidence="8">Xaa-Pro dipeptidyl-peptidase C-terminal domain-containing protein</fullName>
    </recommendedName>
</protein>
<evidence type="ECO:0000256" key="4">
    <source>
        <dbReference type="ARBA" id="ARBA00022989"/>
    </source>
</evidence>
<feature type="transmembrane region" description="Helical" evidence="7">
    <location>
        <begin position="81"/>
        <end position="102"/>
    </location>
</feature>
<dbReference type="Gene3D" id="1.10.3730.20">
    <property type="match status" value="1"/>
</dbReference>
<evidence type="ECO:0000259" key="8">
    <source>
        <dbReference type="SMART" id="SM00939"/>
    </source>
</evidence>
<evidence type="ECO:0000256" key="7">
    <source>
        <dbReference type="SAM" id="Phobius"/>
    </source>
</evidence>
<feature type="transmembrane region" description="Helical" evidence="7">
    <location>
        <begin position="36"/>
        <end position="56"/>
    </location>
</feature>
<keyword evidence="2 7" id="KW-0812">Transmembrane</keyword>
<proteinExistence type="predicted"/>
<feature type="transmembrane region" description="Helical" evidence="7">
    <location>
        <begin position="368"/>
        <end position="389"/>
    </location>
</feature>
<dbReference type="InterPro" id="IPR005674">
    <property type="entry name" value="CocE/Ser_esterase"/>
</dbReference>
<feature type="transmembrane region" description="Helical" evidence="7">
    <location>
        <begin position="108"/>
        <end position="128"/>
    </location>
</feature>
<evidence type="ECO:0000256" key="5">
    <source>
        <dbReference type="ARBA" id="ARBA00023136"/>
    </source>
</evidence>
<dbReference type="SUPFAM" id="SSF53474">
    <property type="entry name" value="alpha/beta-Hydrolases"/>
    <property type="match status" value="1"/>
</dbReference>
<dbReference type="GO" id="GO:0016020">
    <property type="term" value="C:membrane"/>
    <property type="evidence" value="ECO:0007669"/>
    <property type="project" value="UniProtKB-SubCell"/>
</dbReference>
<feature type="transmembrane region" description="Helical" evidence="7">
    <location>
        <begin position="167"/>
        <end position="190"/>
    </location>
</feature>
<feature type="transmembrane region" description="Helical" evidence="7">
    <location>
        <begin position="243"/>
        <end position="265"/>
    </location>
</feature>
<dbReference type="NCBIfam" id="TIGR00976">
    <property type="entry name" value="CocE_NonD"/>
    <property type="match status" value="2"/>
</dbReference>
<dbReference type="SUPFAM" id="SSF103481">
    <property type="entry name" value="Multidrug resistance efflux transporter EmrE"/>
    <property type="match status" value="1"/>
</dbReference>
<dbReference type="GO" id="GO:0008239">
    <property type="term" value="F:dipeptidyl-peptidase activity"/>
    <property type="evidence" value="ECO:0007669"/>
    <property type="project" value="InterPro"/>
</dbReference>
<comment type="subcellular location">
    <subcellularLocation>
        <location evidence="1">Membrane</location>
        <topology evidence="1">Multi-pass membrane protein</topology>
    </subcellularLocation>
</comment>
<dbReference type="InterPro" id="IPR008521">
    <property type="entry name" value="Mg_trans_NIPA"/>
</dbReference>
<feature type="region of interest" description="Disordered" evidence="6">
    <location>
        <begin position="755"/>
        <end position="778"/>
    </location>
</feature>
<accession>A0A8J5X7V7</accession>
<keyword evidence="4 7" id="KW-1133">Transmembrane helix</keyword>
<evidence type="ECO:0000313" key="10">
    <source>
        <dbReference type="Proteomes" id="UP000751190"/>
    </source>
</evidence>
<dbReference type="InterPro" id="IPR008979">
    <property type="entry name" value="Galactose-bd-like_sf"/>
</dbReference>
<dbReference type="Pfam" id="PF02129">
    <property type="entry name" value="Peptidase_S15"/>
    <property type="match status" value="1"/>
</dbReference>